<dbReference type="Proteomes" id="UP001597124">
    <property type="component" value="Unassembled WGS sequence"/>
</dbReference>
<gene>
    <name evidence="1" type="ORF">ACFQ00_03420</name>
</gene>
<dbReference type="RefSeq" id="WP_381486245.1">
    <property type="nucleotide sequence ID" value="NZ_JBHTIK010000002.1"/>
</dbReference>
<sequence length="41" mass="4326">MSRRAHLLVVALGLLAAAAGWALWDREGAMLWLAGFASLCG</sequence>
<comment type="caution">
    <text evidence="1">The sequence shown here is derived from an EMBL/GenBank/DDBJ whole genome shotgun (WGS) entry which is preliminary data.</text>
</comment>
<proteinExistence type="predicted"/>
<keyword evidence="2" id="KW-1185">Reference proteome</keyword>
<accession>A0ABW3BYT0</accession>
<name>A0ABW3BYT0_SPHXN</name>
<protein>
    <submittedName>
        <fullName evidence="1">Uncharacterized protein</fullName>
    </submittedName>
</protein>
<evidence type="ECO:0000313" key="2">
    <source>
        <dbReference type="Proteomes" id="UP001597124"/>
    </source>
</evidence>
<dbReference type="EMBL" id="JBHTIK010000002">
    <property type="protein sequence ID" value="MFD0847361.1"/>
    <property type="molecule type" value="Genomic_DNA"/>
</dbReference>
<evidence type="ECO:0000313" key="1">
    <source>
        <dbReference type="EMBL" id="MFD0847361.1"/>
    </source>
</evidence>
<reference evidence="2" key="1">
    <citation type="journal article" date="2019" name="Int. J. Syst. Evol. Microbiol.">
        <title>The Global Catalogue of Microorganisms (GCM) 10K type strain sequencing project: providing services to taxonomists for standard genome sequencing and annotation.</title>
        <authorList>
            <consortium name="The Broad Institute Genomics Platform"/>
            <consortium name="The Broad Institute Genome Sequencing Center for Infectious Disease"/>
            <person name="Wu L."/>
            <person name="Ma J."/>
        </authorList>
    </citation>
    <scope>NUCLEOTIDE SEQUENCE [LARGE SCALE GENOMIC DNA]</scope>
    <source>
        <strain evidence="2">CCUG 52537</strain>
    </source>
</reference>
<organism evidence="1 2">
    <name type="scientific">Sphingosinicella xenopeptidilytica</name>
    <dbReference type="NCBI Taxonomy" id="364098"/>
    <lineage>
        <taxon>Bacteria</taxon>
        <taxon>Pseudomonadati</taxon>
        <taxon>Pseudomonadota</taxon>
        <taxon>Alphaproteobacteria</taxon>
        <taxon>Sphingomonadales</taxon>
        <taxon>Sphingosinicellaceae</taxon>
        <taxon>Sphingosinicella</taxon>
    </lineage>
</organism>